<organism evidence="2 3">
    <name type="scientific">Candidatus Doudnabacteria bacterium RIFCSPHIGHO2_01_FULL_49_9</name>
    <dbReference type="NCBI Taxonomy" id="1817827"/>
    <lineage>
        <taxon>Bacteria</taxon>
        <taxon>Candidatus Doudnaibacteriota</taxon>
    </lineage>
</organism>
<proteinExistence type="predicted"/>
<evidence type="ECO:0000313" key="2">
    <source>
        <dbReference type="EMBL" id="OGE84312.1"/>
    </source>
</evidence>
<evidence type="ECO:0000256" key="1">
    <source>
        <dbReference type="SAM" id="Coils"/>
    </source>
</evidence>
<name>A0A1F5P391_9BACT</name>
<accession>A0A1F5P391</accession>
<gene>
    <name evidence="2" type="ORF">A2846_02705</name>
</gene>
<keyword evidence="1" id="KW-0175">Coiled coil</keyword>
<dbReference type="AlphaFoldDB" id="A0A1F5P391"/>
<reference evidence="2 3" key="1">
    <citation type="journal article" date="2016" name="Nat. Commun.">
        <title>Thousands of microbial genomes shed light on interconnected biogeochemical processes in an aquifer system.</title>
        <authorList>
            <person name="Anantharaman K."/>
            <person name="Brown C.T."/>
            <person name="Hug L.A."/>
            <person name="Sharon I."/>
            <person name="Castelle C.J."/>
            <person name="Probst A.J."/>
            <person name="Thomas B.C."/>
            <person name="Singh A."/>
            <person name="Wilkins M.J."/>
            <person name="Karaoz U."/>
            <person name="Brodie E.L."/>
            <person name="Williams K.H."/>
            <person name="Hubbard S.S."/>
            <person name="Banfield J.F."/>
        </authorList>
    </citation>
    <scope>NUCLEOTIDE SEQUENCE [LARGE SCALE GENOMIC DNA]</scope>
</reference>
<feature type="coiled-coil region" evidence="1">
    <location>
        <begin position="21"/>
        <end position="55"/>
    </location>
</feature>
<dbReference type="EMBL" id="MFEN01000018">
    <property type="protein sequence ID" value="OGE84312.1"/>
    <property type="molecule type" value="Genomic_DNA"/>
</dbReference>
<evidence type="ECO:0000313" key="3">
    <source>
        <dbReference type="Proteomes" id="UP000176339"/>
    </source>
</evidence>
<dbReference type="Proteomes" id="UP000176339">
    <property type="component" value="Unassembled WGS sequence"/>
</dbReference>
<sequence>MTKEGFLGELNYEQMDKAMDAFRLADKLGELDRKMEQIKKELQTATADFNRIRTDAEAKDNTLKTRRLRLQHLVLLLDDGGSIPVMYMK</sequence>
<comment type="caution">
    <text evidence="2">The sequence shown here is derived from an EMBL/GenBank/DDBJ whole genome shotgun (WGS) entry which is preliminary data.</text>
</comment>
<protein>
    <submittedName>
        <fullName evidence="2">Uncharacterized protein</fullName>
    </submittedName>
</protein>